<reference evidence="1" key="1">
    <citation type="submission" date="2020-10" db="EMBL/GenBank/DDBJ databases">
        <authorList>
            <person name="Palmer J.M."/>
        </authorList>
    </citation>
    <scope>NUCLEOTIDE SEQUENCE</scope>
    <source>
        <strain evidence="1">UCD 2041</strain>
    </source>
</reference>
<dbReference type="OrthoDB" id="3997394at2759"/>
<gene>
    <name evidence="1" type="ORF">BRETT_004308</name>
</gene>
<dbReference type="RefSeq" id="XP_041135580.1">
    <property type="nucleotide sequence ID" value="XM_041282804.1"/>
</dbReference>
<evidence type="ECO:0000313" key="2">
    <source>
        <dbReference type="Proteomes" id="UP000663131"/>
    </source>
</evidence>
<evidence type="ECO:0000313" key="1">
    <source>
        <dbReference type="EMBL" id="QOU19087.1"/>
    </source>
</evidence>
<dbReference type="Proteomes" id="UP000663131">
    <property type="component" value="Chromosome 5"/>
</dbReference>
<reference evidence="1" key="2">
    <citation type="journal article" name="BMC Genomics">
        <title>New genome assemblies reveal patterns of domestication and adaptation across Brettanomyces (Dekkera) species.</title>
        <authorList>
            <person name="Roach M.J."/>
            <person name="Borneman A.R."/>
        </authorList>
    </citation>
    <scope>NUCLEOTIDE SEQUENCE</scope>
    <source>
        <strain evidence="1">UCD 2041</strain>
    </source>
</reference>
<name>A0A871QZ86_DEKBR</name>
<dbReference type="KEGG" id="bbrx:BRETT_004308"/>
<dbReference type="GeneID" id="64576231"/>
<organism evidence="1 2">
    <name type="scientific">Dekkera bruxellensis</name>
    <name type="common">Brettanomyces custersii</name>
    <dbReference type="NCBI Taxonomy" id="5007"/>
    <lineage>
        <taxon>Eukaryota</taxon>
        <taxon>Fungi</taxon>
        <taxon>Dikarya</taxon>
        <taxon>Ascomycota</taxon>
        <taxon>Saccharomycotina</taxon>
        <taxon>Pichiomycetes</taxon>
        <taxon>Pichiales</taxon>
        <taxon>Pichiaceae</taxon>
        <taxon>Brettanomyces</taxon>
    </lineage>
</organism>
<protein>
    <submittedName>
        <fullName evidence="1">Uncharacterized protein</fullName>
    </submittedName>
</protein>
<proteinExistence type="predicted"/>
<dbReference type="EMBL" id="CP063133">
    <property type="protein sequence ID" value="QOU19087.1"/>
    <property type="molecule type" value="Genomic_DNA"/>
</dbReference>
<accession>A0A871QZ86</accession>
<dbReference type="AlphaFoldDB" id="A0A871QZ86"/>
<sequence length="283" mass="32400">MNKSVQFVEDLPTVENTEPVSLYRSTSPFYYRDHDKYILSYGSDSWTIEIDDKLKESHLKVLFDRLSFSSGHLNVHQKASVALQKGYDEQIQHNTISFRIWIFILKDCLLIHPDTPIIKDMNLRLAYGIISRCEIRQGKEIYIVANEDDNSESFVFHLYPGDQKAIKHPLFHTFALLDRNAALQEAYNGLIDGIRRSRQFRDDTNDYITCDNDVDQQAHIENEILLNESGQGDDELNDVLLDVAPRTESSAMSVELNGGSVLGSKRNVGYDIAAGKEKHRKFV</sequence>